<dbReference type="InterPro" id="IPR003597">
    <property type="entry name" value="Ig_C1-set"/>
</dbReference>
<dbReference type="SMART" id="SM00406">
    <property type="entry name" value="IGv"/>
    <property type="match status" value="1"/>
</dbReference>
<feature type="domain" description="Ig-like" evidence="4">
    <location>
        <begin position="128"/>
        <end position="226"/>
    </location>
</feature>
<sequence>WVRGVHQTPPALIRSLGDKVQLVCTHGQTDYRVMLWYQQPPGQTEIKLIGYLNYYEVKMEKPYEQHFSIHGDLSKNDAKNVSLIFSLTGDEDSAVYYCAASLRGLCSFTEAYFGAGTKLTVLVKVLKPSVSECRNRKDNKQYNKTLVCVASDFYPDHVSVFWQIDGGNVTRGVATDSSARRDGKYYRITSRLMVPLTQWYTPEKNFSCTVSFFNGNKTTYSSNWVRGIEERYLRITHNAKLSYAVLIVKSSFFGVFVVVLLLCKLKVGPPSYCVQAT</sequence>
<dbReference type="InterPro" id="IPR003599">
    <property type="entry name" value="Ig_sub"/>
</dbReference>
<dbReference type="PANTHER" id="PTHR23268:SF102">
    <property type="entry name" value="IMMUNOGLOBULIN V-SET DOMAIN-CONTAINING PROTEIN"/>
    <property type="match status" value="1"/>
</dbReference>
<dbReference type="GO" id="GO:0007166">
    <property type="term" value="P:cell surface receptor signaling pathway"/>
    <property type="evidence" value="ECO:0007669"/>
    <property type="project" value="TreeGrafter"/>
</dbReference>
<keyword evidence="2" id="KW-0391">Immunity</keyword>
<dbReference type="SMART" id="SM00409">
    <property type="entry name" value="IG"/>
    <property type="match status" value="1"/>
</dbReference>
<evidence type="ECO:0000313" key="6">
    <source>
        <dbReference type="Proteomes" id="UP000261420"/>
    </source>
</evidence>
<dbReference type="InterPro" id="IPR036179">
    <property type="entry name" value="Ig-like_dom_sf"/>
</dbReference>
<dbReference type="GeneTree" id="ENSGT00940000164625"/>
<keyword evidence="3" id="KW-0472">Membrane</keyword>
<dbReference type="PROSITE" id="PS50835">
    <property type="entry name" value="IG_LIKE"/>
    <property type="match status" value="1"/>
</dbReference>
<keyword evidence="3" id="KW-1133">Transmembrane helix</keyword>
<organism evidence="5 6">
    <name type="scientific">Seriola dumerili</name>
    <name type="common">Greater amberjack</name>
    <name type="synonym">Caranx dumerili</name>
    <dbReference type="NCBI Taxonomy" id="41447"/>
    <lineage>
        <taxon>Eukaryota</taxon>
        <taxon>Metazoa</taxon>
        <taxon>Chordata</taxon>
        <taxon>Craniata</taxon>
        <taxon>Vertebrata</taxon>
        <taxon>Euteleostomi</taxon>
        <taxon>Actinopterygii</taxon>
        <taxon>Neopterygii</taxon>
        <taxon>Teleostei</taxon>
        <taxon>Neoteleostei</taxon>
        <taxon>Acanthomorphata</taxon>
        <taxon>Carangaria</taxon>
        <taxon>Carangiformes</taxon>
        <taxon>Carangidae</taxon>
        <taxon>Seriola</taxon>
    </lineage>
</organism>
<evidence type="ECO:0000256" key="3">
    <source>
        <dbReference type="SAM" id="Phobius"/>
    </source>
</evidence>
<accession>A0A3B4TQW4</accession>
<proteinExistence type="predicted"/>
<keyword evidence="6" id="KW-1185">Reference proteome</keyword>
<dbReference type="OMA" id="RITENQW"/>
<dbReference type="Proteomes" id="UP000261420">
    <property type="component" value="Unplaced"/>
</dbReference>
<reference evidence="5" key="2">
    <citation type="submission" date="2025-09" db="UniProtKB">
        <authorList>
            <consortium name="Ensembl"/>
        </authorList>
    </citation>
    <scope>IDENTIFICATION</scope>
</reference>
<dbReference type="Pfam" id="PF07654">
    <property type="entry name" value="C1-set"/>
    <property type="match status" value="1"/>
</dbReference>
<dbReference type="Ensembl" id="ENSSDUT00000008815.1">
    <property type="protein sequence ID" value="ENSSDUP00000008649.1"/>
    <property type="gene ID" value="ENSSDUG00000006352.1"/>
</dbReference>
<dbReference type="GO" id="GO:0005886">
    <property type="term" value="C:plasma membrane"/>
    <property type="evidence" value="ECO:0007669"/>
    <property type="project" value="TreeGrafter"/>
</dbReference>
<keyword evidence="1" id="KW-0732">Signal</keyword>
<protein>
    <recommendedName>
        <fullName evidence="4">Ig-like domain-containing protein</fullName>
    </recommendedName>
</protein>
<evidence type="ECO:0000313" key="5">
    <source>
        <dbReference type="Ensembl" id="ENSSDUP00000008649.1"/>
    </source>
</evidence>
<dbReference type="InterPro" id="IPR013106">
    <property type="entry name" value="Ig_V-set"/>
</dbReference>
<evidence type="ECO:0000259" key="4">
    <source>
        <dbReference type="PROSITE" id="PS50835"/>
    </source>
</evidence>
<dbReference type="STRING" id="41447.ENSSDUP00000008649"/>
<dbReference type="Pfam" id="PF07686">
    <property type="entry name" value="V-set"/>
    <property type="match status" value="1"/>
</dbReference>
<dbReference type="InterPro" id="IPR007110">
    <property type="entry name" value="Ig-like_dom"/>
</dbReference>
<evidence type="ECO:0000256" key="2">
    <source>
        <dbReference type="ARBA" id="ARBA00022859"/>
    </source>
</evidence>
<dbReference type="SMART" id="SM00407">
    <property type="entry name" value="IGc1"/>
    <property type="match status" value="1"/>
</dbReference>
<dbReference type="SUPFAM" id="SSF48726">
    <property type="entry name" value="Immunoglobulin"/>
    <property type="match status" value="2"/>
</dbReference>
<dbReference type="PANTHER" id="PTHR23268">
    <property type="entry name" value="T-CELL RECEPTOR BETA CHAIN"/>
    <property type="match status" value="1"/>
</dbReference>
<feature type="transmembrane region" description="Helical" evidence="3">
    <location>
        <begin position="241"/>
        <end position="262"/>
    </location>
</feature>
<dbReference type="InterPro" id="IPR050413">
    <property type="entry name" value="TCR_beta_variable"/>
</dbReference>
<name>A0A3B4TQW4_SERDU</name>
<dbReference type="AlphaFoldDB" id="A0A3B4TQW4"/>
<reference evidence="5" key="1">
    <citation type="submission" date="2025-08" db="UniProtKB">
        <authorList>
            <consortium name="Ensembl"/>
        </authorList>
    </citation>
    <scope>IDENTIFICATION</scope>
</reference>
<keyword evidence="3" id="KW-0812">Transmembrane</keyword>
<evidence type="ECO:0000256" key="1">
    <source>
        <dbReference type="ARBA" id="ARBA00022729"/>
    </source>
</evidence>
<dbReference type="Gene3D" id="2.60.40.10">
    <property type="entry name" value="Immunoglobulins"/>
    <property type="match status" value="2"/>
</dbReference>
<dbReference type="InterPro" id="IPR013783">
    <property type="entry name" value="Ig-like_fold"/>
</dbReference>
<dbReference type="GO" id="GO:0002376">
    <property type="term" value="P:immune system process"/>
    <property type="evidence" value="ECO:0007669"/>
    <property type="project" value="UniProtKB-KW"/>
</dbReference>